<feature type="domain" description="Sigma-54 factor interaction" evidence="6">
    <location>
        <begin position="287"/>
        <end position="517"/>
    </location>
</feature>
<evidence type="ECO:0000256" key="2">
    <source>
        <dbReference type="ARBA" id="ARBA00022840"/>
    </source>
</evidence>
<dbReference type="RefSeq" id="WP_083945400.1">
    <property type="nucleotide sequence ID" value="NZ_CP146991.1"/>
</dbReference>
<evidence type="ECO:0000256" key="1">
    <source>
        <dbReference type="ARBA" id="ARBA00022741"/>
    </source>
</evidence>
<dbReference type="Gene3D" id="3.40.50.300">
    <property type="entry name" value="P-loop containing nucleotide triphosphate hydrolases"/>
    <property type="match status" value="1"/>
</dbReference>
<keyword evidence="1" id="KW-0547">Nucleotide-binding</keyword>
<dbReference type="PROSITE" id="PS00688">
    <property type="entry name" value="SIGMA54_INTERACT_3"/>
    <property type="match status" value="1"/>
</dbReference>
<keyword evidence="2" id="KW-0067">ATP-binding</keyword>
<evidence type="ECO:0000256" key="3">
    <source>
        <dbReference type="ARBA" id="ARBA00023015"/>
    </source>
</evidence>
<dbReference type="PROSITE" id="PS00675">
    <property type="entry name" value="SIGMA54_INTERACT_1"/>
    <property type="match status" value="1"/>
</dbReference>
<dbReference type="Pfam" id="PF00989">
    <property type="entry name" value="PAS"/>
    <property type="match status" value="1"/>
</dbReference>
<dbReference type="InterPro" id="IPR002197">
    <property type="entry name" value="HTH_Fis"/>
</dbReference>
<dbReference type="SUPFAM" id="SSF46689">
    <property type="entry name" value="Homeodomain-like"/>
    <property type="match status" value="1"/>
</dbReference>
<dbReference type="GO" id="GO:0016491">
    <property type="term" value="F:oxidoreductase activity"/>
    <property type="evidence" value="ECO:0007669"/>
    <property type="project" value="UniProtKB-KW"/>
</dbReference>
<dbReference type="InterPro" id="IPR013767">
    <property type="entry name" value="PAS_fold"/>
</dbReference>
<dbReference type="Pfam" id="PF00158">
    <property type="entry name" value="Sigma54_activat"/>
    <property type="match status" value="1"/>
</dbReference>
<keyword evidence="9" id="KW-1185">Reference proteome</keyword>
<dbReference type="SUPFAM" id="SSF52540">
    <property type="entry name" value="P-loop containing nucleoside triphosphate hydrolases"/>
    <property type="match status" value="1"/>
</dbReference>
<evidence type="ECO:0000313" key="9">
    <source>
        <dbReference type="Proteomes" id="UP000245702"/>
    </source>
</evidence>
<comment type="caution">
    <text evidence="8">The sequence shown here is derived from an EMBL/GenBank/DDBJ whole genome shotgun (WGS) entry which is preliminary data.</text>
</comment>
<dbReference type="EMBL" id="FCOW01000002">
    <property type="protein sequence ID" value="CVK18060.1"/>
    <property type="molecule type" value="Genomic_DNA"/>
</dbReference>
<dbReference type="PANTHER" id="PTHR32071:SF57">
    <property type="entry name" value="C4-DICARBOXYLATE TRANSPORT TRANSCRIPTIONAL REGULATORY PROTEIN DCTD"/>
    <property type="match status" value="1"/>
</dbReference>
<keyword evidence="8" id="KW-0560">Oxidoreductase</keyword>
<keyword evidence="4" id="KW-0238">DNA-binding</keyword>
<dbReference type="InterPro" id="IPR003593">
    <property type="entry name" value="AAA+_ATPase"/>
</dbReference>
<feature type="domain" description="PAS" evidence="7">
    <location>
        <begin position="160"/>
        <end position="230"/>
    </location>
</feature>
<keyword evidence="3" id="KW-0805">Transcription regulation</keyword>
<dbReference type="SMART" id="SM00382">
    <property type="entry name" value="AAA"/>
    <property type="match status" value="1"/>
</dbReference>
<dbReference type="Gene3D" id="3.30.450.20">
    <property type="entry name" value="PAS domain"/>
    <property type="match status" value="1"/>
</dbReference>
<dbReference type="CDD" id="cd00130">
    <property type="entry name" value="PAS"/>
    <property type="match status" value="1"/>
</dbReference>
<name>A0ABM9VZ19_9FIRM</name>
<organism evidence="8 9">
    <name type="scientific">Sporomusa sphaeroides DSM 2875</name>
    <dbReference type="NCBI Taxonomy" id="1337886"/>
    <lineage>
        <taxon>Bacteria</taxon>
        <taxon>Bacillati</taxon>
        <taxon>Bacillota</taxon>
        <taxon>Negativicutes</taxon>
        <taxon>Selenomonadales</taxon>
        <taxon>Sporomusaceae</taxon>
        <taxon>Sporomusa</taxon>
    </lineage>
</organism>
<dbReference type="Gene3D" id="1.10.10.60">
    <property type="entry name" value="Homeodomain-like"/>
    <property type="match status" value="1"/>
</dbReference>
<dbReference type="InterPro" id="IPR002078">
    <property type="entry name" value="Sigma_54_int"/>
</dbReference>
<dbReference type="SMART" id="SM00091">
    <property type="entry name" value="PAS"/>
    <property type="match status" value="1"/>
</dbReference>
<dbReference type="InterPro" id="IPR025944">
    <property type="entry name" value="Sigma_54_int_dom_CS"/>
</dbReference>
<evidence type="ECO:0000256" key="5">
    <source>
        <dbReference type="ARBA" id="ARBA00023163"/>
    </source>
</evidence>
<evidence type="ECO:0000256" key="4">
    <source>
        <dbReference type="ARBA" id="ARBA00023125"/>
    </source>
</evidence>
<dbReference type="Gene3D" id="1.10.8.60">
    <property type="match status" value="1"/>
</dbReference>
<reference evidence="8 9" key="1">
    <citation type="submission" date="2016-01" db="EMBL/GenBank/DDBJ databases">
        <authorList>
            <person name="Brown R."/>
        </authorList>
    </citation>
    <scope>NUCLEOTIDE SEQUENCE [LARGE SCALE GENOMIC DNA]</scope>
    <source>
        <strain evidence="8">Sporomusa sphaeroides DSM 2875</strain>
    </source>
</reference>
<dbReference type="Pfam" id="PF25601">
    <property type="entry name" value="AAA_lid_14"/>
    <property type="match status" value="1"/>
</dbReference>
<gene>
    <name evidence="8" type="ORF">SSPH_00696</name>
</gene>
<keyword evidence="5" id="KW-0804">Transcription</keyword>
<proteinExistence type="predicted"/>
<dbReference type="InterPro" id="IPR009057">
    <property type="entry name" value="Homeodomain-like_sf"/>
</dbReference>
<accession>A0ABM9VZ19</accession>
<evidence type="ECO:0000259" key="6">
    <source>
        <dbReference type="PROSITE" id="PS50045"/>
    </source>
</evidence>
<sequence length="618" mass="70067">MKKDGPDILKLKAIQDYIQQVADAFSVVLNYEVAIVDVYLEVLVGTGKYRDQIGVVYDLGTVNYQMRYTPKSFFVIDPPNCKLCQNCKLLKTCKVLAGLFYPIKLGDKLLGSISLYAFDETQKENMLKDFVKLKLFLQHLVELISGKLNERVLYEQSKKAAEQFDTLINSVREGIMAVDYQGKITHVNRSATELLMVPANLINGRMLEDVFSGISLQVLMKMIKPYMEQDIFYKHGQKTLHFMSTATEIEYGGYISGFVLSLRSIKEMRKLAGRFIREERKYTFDGILSQNTEIVDIKKKMCTVAKTDSTVLITGESGTGKELFAHAIHHESLRQEGPFIVVNCGAIPENLLESELFGYEEGAFTGARRTGKPGKFELADGGTIFLDEIGDMPLQLQVKLLRVLQERMIERIGGTKPLPVDVRVIAATNKNLEEMINTNQFRSDLYYRLSVIPFHIPPLRERMEDLELLIHCFIQKFNLIFGKQVKGYTHEALAKMHEYPWPGNVRELENAIEYSTNVCPNAFIDANYLPNRISKHGPASQLLQPHRISEHSTASQLSQPQDSIQSIVDMEKNAIIEALKKFGTSNQAKENIAKSLGMGRSTLYRKIKKMGIEAELME</sequence>
<dbReference type="InterPro" id="IPR025943">
    <property type="entry name" value="Sigma_54_int_dom_ATP-bd_2"/>
</dbReference>
<dbReference type="PROSITE" id="PS50045">
    <property type="entry name" value="SIGMA54_INTERACT_4"/>
    <property type="match status" value="1"/>
</dbReference>
<dbReference type="InterPro" id="IPR058031">
    <property type="entry name" value="AAA_lid_NorR"/>
</dbReference>
<dbReference type="InterPro" id="IPR025662">
    <property type="entry name" value="Sigma_54_int_dom_ATP-bd_1"/>
</dbReference>
<dbReference type="InterPro" id="IPR000014">
    <property type="entry name" value="PAS"/>
</dbReference>
<dbReference type="PANTHER" id="PTHR32071">
    <property type="entry name" value="TRANSCRIPTIONAL REGULATORY PROTEIN"/>
    <property type="match status" value="1"/>
</dbReference>
<dbReference type="SUPFAM" id="SSF55785">
    <property type="entry name" value="PYP-like sensor domain (PAS domain)"/>
    <property type="match status" value="1"/>
</dbReference>
<dbReference type="EC" id="1.14.13.48" evidence="8"/>
<evidence type="ECO:0000313" key="8">
    <source>
        <dbReference type="EMBL" id="CVK18060.1"/>
    </source>
</evidence>
<dbReference type="InterPro" id="IPR027417">
    <property type="entry name" value="P-loop_NTPase"/>
</dbReference>
<dbReference type="CDD" id="cd00009">
    <property type="entry name" value="AAA"/>
    <property type="match status" value="1"/>
</dbReference>
<dbReference type="PROSITE" id="PS50112">
    <property type="entry name" value="PAS"/>
    <property type="match status" value="1"/>
</dbReference>
<dbReference type="PROSITE" id="PS00676">
    <property type="entry name" value="SIGMA54_INTERACT_2"/>
    <property type="match status" value="1"/>
</dbReference>
<dbReference type="Pfam" id="PF02954">
    <property type="entry name" value="HTH_8"/>
    <property type="match status" value="1"/>
</dbReference>
<dbReference type="Proteomes" id="UP000245702">
    <property type="component" value="Unassembled WGS sequence"/>
</dbReference>
<evidence type="ECO:0000259" key="7">
    <source>
        <dbReference type="PROSITE" id="PS50112"/>
    </source>
</evidence>
<dbReference type="InterPro" id="IPR035965">
    <property type="entry name" value="PAS-like_dom_sf"/>
</dbReference>
<protein>
    <submittedName>
        <fullName evidence="8">Limonene hydroxylase</fullName>
        <ecNumber evidence="8">1.14.13.48</ecNumber>
    </submittedName>
</protein>